<dbReference type="EMBL" id="KV878126">
    <property type="protein sequence ID" value="OJI97860.1"/>
    <property type="molecule type" value="Genomic_DNA"/>
</dbReference>
<evidence type="ECO:0000256" key="1">
    <source>
        <dbReference type="ARBA" id="ARBA00022884"/>
    </source>
</evidence>
<sequence>MYSLRRAACRLLASPSPIPVRSRLTATPNTHHLAIRYRNFSQSRWIGDEIKTQLESKDTATAQSPTANATATNSTLTDPNDVPVAPNDIAVNEAENEEMGMGSEDGLNTATTATTATTSNEPASFANESEVGKTQEHGEDSTASTATTNAYQESYKHPSTSAFDVSQIREAARLEDEAAQRTMTKEERIELMRQSRNEPKETIFIGNLFYDVTAEDLKAQMSKYGVVEGVNIIYDSRGISKGYGYVQFDNTDSADRAIQAMHMRVFEGRRVTLYFAQTNMRTATKAFAPTNTLYIGNMPFEMTDRDLNELFKDLANVFDVRVTVDRQTGQFRGYVHAEFTDVQSAAIGLERLSRHTLYGRKLKVYYSNNLRKAQRGSFPVGA</sequence>
<proteinExistence type="predicted"/>
<feature type="compositionally biased region" description="Low complexity" evidence="3">
    <location>
        <begin position="59"/>
        <end position="77"/>
    </location>
</feature>
<dbReference type="AlphaFoldDB" id="A0A1L9P8K3"/>
<name>A0A1L9P8K3_ASPVE</name>
<feature type="compositionally biased region" description="Basic and acidic residues" evidence="3">
    <location>
        <begin position="130"/>
        <end position="140"/>
    </location>
</feature>
<protein>
    <recommendedName>
        <fullName evidence="4">RRM domain-containing protein</fullName>
    </recommendedName>
</protein>
<dbReference type="GO" id="GO:0003723">
    <property type="term" value="F:RNA binding"/>
    <property type="evidence" value="ECO:0007669"/>
    <property type="project" value="UniProtKB-UniRule"/>
</dbReference>
<evidence type="ECO:0000259" key="4">
    <source>
        <dbReference type="PROSITE" id="PS50102"/>
    </source>
</evidence>
<feature type="region of interest" description="Disordered" evidence="3">
    <location>
        <begin position="56"/>
        <end position="84"/>
    </location>
</feature>
<dbReference type="Gene3D" id="3.30.70.330">
    <property type="match status" value="2"/>
</dbReference>
<dbReference type="GeneID" id="63724447"/>
<gene>
    <name evidence="5" type="ORF">ASPVEDRAFT_185037</name>
</gene>
<dbReference type="InterPro" id="IPR012677">
    <property type="entry name" value="Nucleotide-bd_a/b_plait_sf"/>
</dbReference>
<evidence type="ECO:0000313" key="6">
    <source>
        <dbReference type="Proteomes" id="UP000184073"/>
    </source>
</evidence>
<evidence type="ECO:0000313" key="5">
    <source>
        <dbReference type="EMBL" id="OJI97860.1"/>
    </source>
</evidence>
<dbReference type="RefSeq" id="XP_040663623.1">
    <property type="nucleotide sequence ID" value="XM_040808936.1"/>
</dbReference>
<dbReference type="Proteomes" id="UP000184073">
    <property type="component" value="Unassembled WGS sequence"/>
</dbReference>
<reference evidence="6" key="1">
    <citation type="journal article" date="2017" name="Genome Biol.">
        <title>Comparative genomics reveals high biological diversity and specific adaptations in the industrially and medically important fungal genus Aspergillus.</title>
        <authorList>
            <person name="de Vries R.P."/>
            <person name="Riley R."/>
            <person name="Wiebenga A."/>
            <person name="Aguilar-Osorio G."/>
            <person name="Amillis S."/>
            <person name="Uchima C.A."/>
            <person name="Anderluh G."/>
            <person name="Asadollahi M."/>
            <person name="Askin M."/>
            <person name="Barry K."/>
            <person name="Battaglia E."/>
            <person name="Bayram O."/>
            <person name="Benocci T."/>
            <person name="Braus-Stromeyer S.A."/>
            <person name="Caldana C."/>
            <person name="Canovas D."/>
            <person name="Cerqueira G.C."/>
            <person name="Chen F."/>
            <person name="Chen W."/>
            <person name="Choi C."/>
            <person name="Clum A."/>
            <person name="Dos Santos R.A."/>
            <person name="Damasio A.R."/>
            <person name="Diallinas G."/>
            <person name="Emri T."/>
            <person name="Fekete E."/>
            <person name="Flipphi M."/>
            <person name="Freyberg S."/>
            <person name="Gallo A."/>
            <person name="Gournas C."/>
            <person name="Habgood R."/>
            <person name="Hainaut M."/>
            <person name="Harispe M.L."/>
            <person name="Henrissat B."/>
            <person name="Hilden K.S."/>
            <person name="Hope R."/>
            <person name="Hossain A."/>
            <person name="Karabika E."/>
            <person name="Karaffa L."/>
            <person name="Karanyi Z."/>
            <person name="Krasevec N."/>
            <person name="Kuo A."/>
            <person name="Kusch H."/>
            <person name="LaButti K."/>
            <person name="Lagendijk E.L."/>
            <person name="Lapidus A."/>
            <person name="Levasseur A."/>
            <person name="Lindquist E."/>
            <person name="Lipzen A."/>
            <person name="Logrieco A.F."/>
            <person name="MacCabe A."/>
            <person name="Maekelae M.R."/>
            <person name="Malavazi I."/>
            <person name="Melin P."/>
            <person name="Meyer V."/>
            <person name="Mielnichuk N."/>
            <person name="Miskei M."/>
            <person name="Molnar A.P."/>
            <person name="Mule G."/>
            <person name="Ngan C.Y."/>
            <person name="Orejas M."/>
            <person name="Orosz E."/>
            <person name="Ouedraogo J.P."/>
            <person name="Overkamp K.M."/>
            <person name="Park H.-S."/>
            <person name="Perrone G."/>
            <person name="Piumi F."/>
            <person name="Punt P.J."/>
            <person name="Ram A.F."/>
            <person name="Ramon A."/>
            <person name="Rauscher S."/>
            <person name="Record E."/>
            <person name="Riano-Pachon D.M."/>
            <person name="Robert V."/>
            <person name="Roehrig J."/>
            <person name="Ruller R."/>
            <person name="Salamov A."/>
            <person name="Salih N.S."/>
            <person name="Samson R.A."/>
            <person name="Sandor E."/>
            <person name="Sanguinetti M."/>
            <person name="Schuetze T."/>
            <person name="Sepcic K."/>
            <person name="Shelest E."/>
            <person name="Sherlock G."/>
            <person name="Sophianopoulou V."/>
            <person name="Squina F.M."/>
            <person name="Sun H."/>
            <person name="Susca A."/>
            <person name="Todd R.B."/>
            <person name="Tsang A."/>
            <person name="Unkles S.E."/>
            <person name="van de Wiele N."/>
            <person name="van Rossen-Uffink D."/>
            <person name="Oliveira J.V."/>
            <person name="Vesth T.C."/>
            <person name="Visser J."/>
            <person name="Yu J.-H."/>
            <person name="Zhou M."/>
            <person name="Andersen M.R."/>
            <person name="Archer D.B."/>
            <person name="Baker S.E."/>
            <person name="Benoit I."/>
            <person name="Brakhage A.A."/>
            <person name="Braus G.H."/>
            <person name="Fischer R."/>
            <person name="Frisvad J.C."/>
            <person name="Goldman G.H."/>
            <person name="Houbraken J."/>
            <person name="Oakley B."/>
            <person name="Pocsi I."/>
            <person name="Scazzocchio C."/>
            <person name="Seiboth B."/>
            <person name="vanKuyk P.A."/>
            <person name="Wortman J."/>
            <person name="Dyer P.S."/>
            <person name="Grigoriev I.V."/>
        </authorList>
    </citation>
    <scope>NUCLEOTIDE SEQUENCE [LARGE SCALE GENOMIC DNA]</scope>
    <source>
        <strain evidence="6">CBS 583.65</strain>
    </source>
</reference>
<dbReference type="InterPro" id="IPR035979">
    <property type="entry name" value="RBD_domain_sf"/>
</dbReference>
<dbReference type="OrthoDB" id="6730379at2759"/>
<dbReference type="Pfam" id="PF00076">
    <property type="entry name" value="RRM_1"/>
    <property type="match status" value="2"/>
</dbReference>
<evidence type="ECO:0000256" key="3">
    <source>
        <dbReference type="SAM" id="MobiDB-lite"/>
    </source>
</evidence>
<feature type="domain" description="RRM" evidence="4">
    <location>
        <begin position="201"/>
        <end position="278"/>
    </location>
</feature>
<dbReference type="PANTHER" id="PTHR48027">
    <property type="entry name" value="HETEROGENEOUS NUCLEAR RIBONUCLEOPROTEIN 87F-RELATED"/>
    <property type="match status" value="1"/>
</dbReference>
<dbReference type="CDD" id="cd00590">
    <property type="entry name" value="RRM_SF"/>
    <property type="match status" value="1"/>
</dbReference>
<dbReference type="PROSITE" id="PS50102">
    <property type="entry name" value="RRM"/>
    <property type="match status" value="2"/>
</dbReference>
<dbReference type="STRING" id="1036611.A0A1L9P8K3"/>
<dbReference type="SUPFAM" id="SSF54928">
    <property type="entry name" value="RNA-binding domain, RBD"/>
    <property type="match status" value="2"/>
</dbReference>
<dbReference type="InterPro" id="IPR052462">
    <property type="entry name" value="SLIRP/GR-RBP-like"/>
</dbReference>
<keyword evidence="6" id="KW-1185">Reference proteome</keyword>
<feature type="domain" description="RRM" evidence="4">
    <location>
        <begin position="291"/>
        <end position="369"/>
    </location>
</feature>
<keyword evidence="1 2" id="KW-0694">RNA-binding</keyword>
<dbReference type="InterPro" id="IPR000504">
    <property type="entry name" value="RRM_dom"/>
</dbReference>
<organism evidence="5 6">
    <name type="scientific">Aspergillus versicolor CBS 583.65</name>
    <dbReference type="NCBI Taxonomy" id="1036611"/>
    <lineage>
        <taxon>Eukaryota</taxon>
        <taxon>Fungi</taxon>
        <taxon>Dikarya</taxon>
        <taxon>Ascomycota</taxon>
        <taxon>Pezizomycotina</taxon>
        <taxon>Eurotiomycetes</taxon>
        <taxon>Eurotiomycetidae</taxon>
        <taxon>Eurotiales</taxon>
        <taxon>Aspergillaceae</taxon>
        <taxon>Aspergillus</taxon>
        <taxon>Aspergillus subgen. Nidulantes</taxon>
    </lineage>
</organism>
<dbReference type="VEuPathDB" id="FungiDB:ASPVEDRAFT_185037"/>
<dbReference type="SMART" id="SM00360">
    <property type="entry name" value="RRM"/>
    <property type="match status" value="2"/>
</dbReference>
<feature type="region of interest" description="Disordered" evidence="3">
    <location>
        <begin position="115"/>
        <end position="145"/>
    </location>
</feature>
<accession>A0A1L9P8K3</accession>
<evidence type="ECO:0000256" key="2">
    <source>
        <dbReference type="PROSITE-ProRule" id="PRU00176"/>
    </source>
</evidence>